<dbReference type="Proteomes" id="UP000002077">
    <property type="component" value="Chromosome"/>
</dbReference>
<name>C3PKW1_CORA7</name>
<dbReference type="HOGENOM" id="CLU_2354961_0_0_11"/>
<dbReference type="KEGG" id="car:cauri_2486"/>
<organism evidence="1 2">
    <name type="scientific">Corynebacterium aurimucosum (strain ATCC 700975 / DSM 44827 / CIP 107346 / CN-1)</name>
    <name type="common">Corynebacterium nigricans</name>
    <dbReference type="NCBI Taxonomy" id="548476"/>
    <lineage>
        <taxon>Bacteria</taxon>
        <taxon>Bacillati</taxon>
        <taxon>Actinomycetota</taxon>
        <taxon>Actinomycetes</taxon>
        <taxon>Mycobacteriales</taxon>
        <taxon>Corynebacteriaceae</taxon>
        <taxon>Corynebacterium</taxon>
    </lineage>
</organism>
<accession>C3PKW1</accession>
<gene>
    <name evidence="1" type="ordered locus">cauri_2486</name>
</gene>
<dbReference type="eggNOG" id="ENOG5031MV2">
    <property type="taxonomic scope" value="Bacteria"/>
</dbReference>
<reference evidence="1 2" key="1">
    <citation type="journal article" date="2010" name="BMC Genomics">
        <title>Complete genome sequence and lifestyle of black-pigmented Corynebacterium aurimucosum ATCC 700975 (formerly C. nigricans CN-1) isolated from a vaginal swab of a woman with spontaneous abortion.</title>
        <authorList>
            <person name="Trost E."/>
            <person name="Gotker S."/>
            <person name="Schneider J."/>
            <person name="Schneiker-Bekel S."/>
            <person name="Szczepanowski R."/>
            <person name="Tilker A."/>
            <person name="Viehoever P."/>
            <person name="Arnold W."/>
            <person name="Bekel T."/>
            <person name="Blom J."/>
            <person name="Gartemann K.H."/>
            <person name="Linke B."/>
            <person name="Goesmann A."/>
            <person name="Puhler A."/>
            <person name="Shukla S.K."/>
            <person name="Tauch A."/>
        </authorList>
    </citation>
    <scope>NUCLEOTIDE SEQUENCE [LARGE SCALE GENOMIC DNA]</scope>
    <source>
        <strain evidence="2">ATCC 700975 / DSM 44827 / CIP 107346 / CN-1</strain>
    </source>
</reference>
<dbReference type="STRING" id="548476.cauri_2486"/>
<keyword evidence="2" id="KW-1185">Reference proteome</keyword>
<sequence>MNSTVCSCKVTFSLACNNQKTVITSAHREHMGAWKHVKVVRDGVDVNVKILENLAAHVAPALGGSRTTKDQSSAIPSTNSCRSQDLRATVSSVHFE</sequence>
<dbReference type="AlphaFoldDB" id="C3PKW1"/>
<evidence type="ECO:0000313" key="2">
    <source>
        <dbReference type="Proteomes" id="UP000002077"/>
    </source>
</evidence>
<evidence type="ECO:0000313" key="1">
    <source>
        <dbReference type="EMBL" id="ACP34077.1"/>
    </source>
</evidence>
<protein>
    <submittedName>
        <fullName evidence="1">Uncharacterized protein</fullName>
    </submittedName>
</protein>
<proteinExistence type="predicted"/>
<dbReference type="EMBL" id="CP001601">
    <property type="protein sequence ID" value="ACP34077.1"/>
    <property type="molecule type" value="Genomic_DNA"/>
</dbReference>